<feature type="region of interest" description="Disordered" evidence="1">
    <location>
        <begin position="21"/>
        <end position="54"/>
    </location>
</feature>
<dbReference type="KEGG" id="sof:NCTC11214_01816"/>
<name>A0A447KPR9_SEROD</name>
<evidence type="ECO:0000313" key="2">
    <source>
        <dbReference type="EMBL" id="VDZ55650.1"/>
    </source>
</evidence>
<dbReference type="AlphaFoldDB" id="A0A447KPR9"/>
<dbReference type="EMBL" id="LR134117">
    <property type="protein sequence ID" value="VDZ55650.1"/>
    <property type="molecule type" value="Genomic_DNA"/>
</dbReference>
<organism evidence="2 3">
    <name type="scientific">Serratia odorifera</name>
    <dbReference type="NCBI Taxonomy" id="618"/>
    <lineage>
        <taxon>Bacteria</taxon>
        <taxon>Pseudomonadati</taxon>
        <taxon>Pseudomonadota</taxon>
        <taxon>Gammaproteobacteria</taxon>
        <taxon>Enterobacterales</taxon>
        <taxon>Yersiniaceae</taxon>
        <taxon>Serratia</taxon>
    </lineage>
</organism>
<protein>
    <submittedName>
        <fullName evidence="2">Uncharacterized protein</fullName>
    </submittedName>
</protein>
<accession>A0A447KPR9</accession>
<gene>
    <name evidence="2" type="ORF">NCTC11214_01816</name>
</gene>
<dbReference type="Proteomes" id="UP000281391">
    <property type="component" value="Chromosome"/>
</dbReference>
<feature type="compositionally biased region" description="Basic and acidic residues" evidence="1">
    <location>
        <begin position="38"/>
        <end position="48"/>
    </location>
</feature>
<evidence type="ECO:0000256" key="1">
    <source>
        <dbReference type="SAM" id="MobiDB-lite"/>
    </source>
</evidence>
<sequence length="54" mass="5878">MFANCQLMGMDLAFPDVCLTPTPHPDADPLPGHRARADRHSQRAEHPVYGHAGA</sequence>
<proteinExistence type="predicted"/>
<reference evidence="2 3" key="1">
    <citation type="submission" date="2018-12" db="EMBL/GenBank/DDBJ databases">
        <authorList>
            <consortium name="Pathogen Informatics"/>
        </authorList>
    </citation>
    <scope>NUCLEOTIDE SEQUENCE [LARGE SCALE GENOMIC DNA]</scope>
    <source>
        <strain evidence="2 3">NCTC11214</strain>
    </source>
</reference>
<evidence type="ECO:0000313" key="3">
    <source>
        <dbReference type="Proteomes" id="UP000281391"/>
    </source>
</evidence>